<keyword evidence="5 8" id="KW-0472">Membrane</keyword>
<sequence length="273" mass="29477">MRGVSRTSHAEVAERLEALLDRTPDAAARTRLGEELFAVTDLLDSSVSLRRSLTDASRRGEDKARLVERLLGGKVSADAVDLLSGAVRARWSEARDLAASTELLGVDAVLAAAEAEGRLDAVEQEVDRAGQLLAGDRGVRSALSRREGTARAKARLVERLVGGALGEESRVLVTRMAAHPRGRRPEDAFELVSRAAAERRQRLVARVTVATWPTDEQQQRLVAALSSAYGRTVRLAIDVDPDVVGGMRVQVGDEVRDGTVVRRLHAAAEQLGR</sequence>
<keyword evidence="3 8" id="KW-0375">Hydrogen ion transport</keyword>
<gene>
    <name evidence="8" type="primary">atpH</name>
    <name evidence="9" type="ORF">ACFPJ6_07050</name>
</gene>
<evidence type="ECO:0000256" key="2">
    <source>
        <dbReference type="ARBA" id="ARBA00022448"/>
    </source>
</evidence>
<comment type="function">
    <text evidence="8">This protein is part of the stalk that links CF(0) to CF(1). It either transmits conformational changes from CF(0) to CF(1) or is implicated in proton conduction.</text>
</comment>
<keyword evidence="2 8" id="KW-0813">Transport</keyword>
<keyword evidence="7 8" id="KW-0066">ATP synthesis</keyword>
<comment type="function">
    <text evidence="8">F(1)F(0) ATP synthase produces ATP from ADP in the presence of a proton or sodium gradient. F-type ATPases consist of two structural domains, F(1) containing the extramembraneous catalytic core and F(0) containing the membrane proton channel, linked together by a central stalk and a peripheral stalk. During catalysis, ATP synthesis in the catalytic domain of F(1) is coupled via a rotary mechanism of the central stalk subunits to proton translocation.</text>
</comment>
<evidence type="ECO:0000256" key="8">
    <source>
        <dbReference type="HAMAP-Rule" id="MF_01416"/>
    </source>
</evidence>
<evidence type="ECO:0000313" key="10">
    <source>
        <dbReference type="Proteomes" id="UP001596122"/>
    </source>
</evidence>
<evidence type="ECO:0000256" key="4">
    <source>
        <dbReference type="ARBA" id="ARBA00023065"/>
    </source>
</evidence>
<comment type="similarity">
    <text evidence="8">Belongs to the ATPase delta chain family.</text>
</comment>
<proteinExistence type="inferred from homology"/>
<dbReference type="InterPro" id="IPR000711">
    <property type="entry name" value="ATPase_OSCP/dsu"/>
</dbReference>
<keyword evidence="10" id="KW-1185">Reference proteome</keyword>
<name>A0ABW0GMB2_9MICO</name>
<protein>
    <recommendedName>
        <fullName evidence="8">ATP synthase subunit delta</fullName>
    </recommendedName>
    <alternativeName>
        <fullName evidence="8">ATP synthase F(1) sector subunit delta</fullName>
    </alternativeName>
    <alternativeName>
        <fullName evidence="8">F-type ATPase subunit delta</fullName>
        <shortName evidence="8">F-ATPase subunit delta</shortName>
    </alternativeName>
</protein>
<accession>A0ABW0GMB2</accession>
<dbReference type="EMBL" id="JBHSLD010000007">
    <property type="protein sequence ID" value="MFC5380542.1"/>
    <property type="molecule type" value="Genomic_DNA"/>
</dbReference>
<comment type="subcellular location">
    <subcellularLocation>
        <location evidence="8">Cell membrane</location>
        <topology evidence="8">Peripheral membrane protein</topology>
    </subcellularLocation>
    <subcellularLocation>
        <location evidence="1">Membrane</location>
    </subcellularLocation>
</comment>
<dbReference type="NCBIfam" id="NF009967">
    <property type="entry name" value="PRK13430.1"/>
    <property type="match status" value="1"/>
</dbReference>
<evidence type="ECO:0000256" key="6">
    <source>
        <dbReference type="ARBA" id="ARBA00023196"/>
    </source>
</evidence>
<keyword evidence="6 8" id="KW-0139">CF(1)</keyword>
<dbReference type="Proteomes" id="UP001596122">
    <property type="component" value="Unassembled WGS sequence"/>
</dbReference>
<evidence type="ECO:0000313" key="9">
    <source>
        <dbReference type="EMBL" id="MFC5380542.1"/>
    </source>
</evidence>
<dbReference type="PROSITE" id="PS00389">
    <property type="entry name" value="ATPASE_DELTA"/>
    <property type="match status" value="1"/>
</dbReference>
<keyword evidence="8" id="KW-1003">Cell membrane</keyword>
<evidence type="ECO:0000256" key="7">
    <source>
        <dbReference type="ARBA" id="ARBA00023310"/>
    </source>
</evidence>
<dbReference type="HAMAP" id="MF_01416">
    <property type="entry name" value="ATP_synth_delta_bact"/>
    <property type="match status" value="1"/>
</dbReference>
<evidence type="ECO:0000256" key="5">
    <source>
        <dbReference type="ARBA" id="ARBA00023136"/>
    </source>
</evidence>
<dbReference type="InterPro" id="IPR020781">
    <property type="entry name" value="ATPase_OSCP/d_CS"/>
</dbReference>
<comment type="caution">
    <text evidence="9">The sequence shown here is derived from an EMBL/GenBank/DDBJ whole genome shotgun (WGS) entry which is preliminary data.</text>
</comment>
<keyword evidence="4 8" id="KW-0406">Ion transport</keyword>
<reference evidence="10" key="1">
    <citation type="journal article" date="2019" name="Int. J. Syst. Evol. Microbiol.">
        <title>The Global Catalogue of Microorganisms (GCM) 10K type strain sequencing project: providing services to taxonomists for standard genome sequencing and annotation.</title>
        <authorList>
            <consortium name="The Broad Institute Genomics Platform"/>
            <consortium name="The Broad Institute Genome Sequencing Center for Infectious Disease"/>
            <person name="Wu L."/>
            <person name="Ma J."/>
        </authorList>
    </citation>
    <scope>NUCLEOTIDE SEQUENCE [LARGE SCALE GENOMIC DNA]</scope>
    <source>
        <strain evidence="10">CCUG 43114</strain>
    </source>
</reference>
<dbReference type="PRINTS" id="PR00125">
    <property type="entry name" value="ATPASEDELTA"/>
</dbReference>
<evidence type="ECO:0000256" key="3">
    <source>
        <dbReference type="ARBA" id="ARBA00022781"/>
    </source>
</evidence>
<evidence type="ECO:0000256" key="1">
    <source>
        <dbReference type="ARBA" id="ARBA00004370"/>
    </source>
</evidence>
<organism evidence="9 10">
    <name type="scientific">Aquipuribacter nitratireducens</name>
    <dbReference type="NCBI Taxonomy" id="650104"/>
    <lineage>
        <taxon>Bacteria</taxon>
        <taxon>Bacillati</taxon>
        <taxon>Actinomycetota</taxon>
        <taxon>Actinomycetes</taxon>
        <taxon>Micrococcales</taxon>
        <taxon>Intrasporangiaceae</taxon>
        <taxon>Aquipuribacter</taxon>
    </lineage>
</organism>
<dbReference type="PANTHER" id="PTHR11910">
    <property type="entry name" value="ATP SYNTHASE DELTA CHAIN"/>
    <property type="match status" value="1"/>
</dbReference>
<dbReference type="RefSeq" id="WP_340268070.1">
    <property type="nucleotide sequence ID" value="NZ_JBBEOG010000002.1"/>
</dbReference>
<dbReference type="Pfam" id="PF00213">
    <property type="entry name" value="OSCP"/>
    <property type="match status" value="1"/>
</dbReference>